<feature type="transmembrane region" description="Helical" evidence="2">
    <location>
        <begin position="6"/>
        <end position="32"/>
    </location>
</feature>
<protein>
    <submittedName>
        <fullName evidence="3">Uncharacterized protein</fullName>
    </submittedName>
</protein>
<dbReference type="RefSeq" id="WP_191155560.1">
    <property type="nucleotide sequence ID" value="NZ_JACXAI010000002.1"/>
</dbReference>
<dbReference type="InterPro" id="IPR055818">
    <property type="entry name" value="DUF7394"/>
</dbReference>
<keyword evidence="4" id="KW-1185">Reference proteome</keyword>
<feature type="region of interest" description="Disordered" evidence="1">
    <location>
        <begin position="46"/>
        <end position="66"/>
    </location>
</feature>
<evidence type="ECO:0000313" key="4">
    <source>
        <dbReference type="Proteomes" id="UP000626844"/>
    </source>
</evidence>
<dbReference type="AlphaFoldDB" id="A0A926RVR9"/>
<gene>
    <name evidence="3" type="ORF">IC621_02985</name>
</gene>
<evidence type="ECO:0000256" key="2">
    <source>
        <dbReference type="SAM" id="Phobius"/>
    </source>
</evidence>
<dbReference type="Pfam" id="PF24126">
    <property type="entry name" value="DUF7394"/>
    <property type="match status" value="1"/>
</dbReference>
<evidence type="ECO:0000256" key="1">
    <source>
        <dbReference type="SAM" id="MobiDB-lite"/>
    </source>
</evidence>
<dbReference type="Proteomes" id="UP000626844">
    <property type="component" value="Unassembled WGS sequence"/>
</dbReference>
<dbReference type="EMBL" id="JACXAI010000002">
    <property type="protein sequence ID" value="MBD1379186.1"/>
    <property type="molecule type" value="Genomic_DNA"/>
</dbReference>
<comment type="caution">
    <text evidence="3">The sequence shown here is derived from an EMBL/GenBank/DDBJ whole genome shotgun (WGS) entry which is preliminary data.</text>
</comment>
<keyword evidence="2" id="KW-0812">Transmembrane</keyword>
<organism evidence="3 4">
    <name type="scientific">Metabacillus arenae</name>
    <dbReference type="NCBI Taxonomy" id="2771434"/>
    <lineage>
        <taxon>Bacteria</taxon>
        <taxon>Bacillati</taxon>
        <taxon>Bacillota</taxon>
        <taxon>Bacilli</taxon>
        <taxon>Bacillales</taxon>
        <taxon>Bacillaceae</taxon>
        <taxon>Metabacillus</taxon>
    </lineage>
</organism>
<keyword evidence="2" id="KW-1133">Transmembrane helix</keyword>
<reference evidence="3" key="1">
    <citation type="submission" date="2020-09" db="EMBL/GenBank/DDBJ databases">
        <title>A novel bacterium of genus Bacillus, isolated from South China Sea.</title>
        <authorList>
            <person name="Huang H."/>
            <person name="Mo K."/>
            <person name="Hu Y."/>
        </authorList>
    </citation>
    <scope>NUCLEOTIDE SEQUENCE</scope>
    <source>
        <strain evidence="3">IB182487</strain>
    </source>
</reference>
<proteinExistence type="predicted"/>
<evidence type="ECO:0000313" key="3">
    <source>
        <dbReference type="EMBL" id="MBD1379186.1"/>
    </source>
</evidence>
<keyword evidence="2" id="KW-0472">Membrane</keyword>
<name>A0A926RVR9_9BACI</name>
<sequence length="66" mass="7067">METALIGIGITILKVCAFGGLGAGAITGIKWFSKFDPSFKRKSILGGGESDSTDLEHLRKKVRQTN</sequence>
<accession>A0A926RVR9</accession>